<evidence type="ECO:0000313" key="2">
    <source>
        <dbReference type="Proteomes" id="UP000291097"/>
    </source>
</evidence>
<name>A0A482YFP9_9EURY</name>
<organism evidence="1 2">
    <name type="scientific">Natrinema hispanicum</name>
    <dbReference type="NCBI Taxonomy" id="392421"/>
    <lineage>
        <taxon>Archaea</taxon>
        <taxon>Methanobacteriati</taxon>
        <taxon>Methanobacteriota</taxon>
        <taxon>Stenosarchaea group</taxon>
        <taxon>Halobacteria</taxon>
        <taxon>Halobacteriales</taxon>
        <taxon>Natrialbaceae</taxon>
        <taxon>Natrinema</taxon>
    </lineage>
</organism>
<dbReference type="AlphaFoldDB" id="A0A482YFP9"/>
<sequence length="91" mass="10177">MSSLNEEMADVRSDIDDVRTQLREDVPDFFEFDVTVGNISYNANSNSVSVTIEPSARARDQLSEQLGGVDVRTDGKLEFEFRLTESSSPNE</sequence>
<dbReference type="RefSeq" id="WP_130499032.1">
    <property type="nucleotide sequence ID" value="NZ_SHMP01000003.1"/>
</dbReference>
<evidence type="ECO:0000313" key="1">
    <source>
        <dbReference type="EMBL" id="RZV11641.1"/>
    </source>
</evidence>
<protein>
    <submittedName>
        <fullName evidence="1">Uncharacterized protein</fullName>
    </submittedName>
</protein>
<gene>
    <name evidence="1" type="ORF">BDK88_0521</name>
</gene>
<accession>A0A482YFP9</accession>
<reference evidence="1 2" key="1">
    <citation type="submission" date="2019-02" db="EMBL/GenBank/DDBJ databases">
        <title>Genomic Encyclopedia of Archaeal and Bacterial Type Strains, Phase II (KMG-II): from individual species to whole genera.</title>
        <authorList>
            <person name="Goeker M."/>
        </authorList>
    </citation>
    <scope>NUCLEOTIDE SEQUENCE [LARGE SCALE GENOMIC DNA]</scope>
    <source>
        <strain evidence="1 2">DSM 18328</strain>
    </source>
</reference>
<comment type="caution">
    <text evidence="1">The sequence shown here is derived from an EMBL/GenBank/DDBJ whole genome shotgun (WGS) entry which is preliminary data.</text>
</comment>
<dbReference type="OrthoDB" id="161051at2157"/>
<proteinExistence type="predicted"/>
<dbReference type="EMBL" id="SHMP01000003">
    <property type="protein sequence ID" value="RZV11641.1"/>
    <property type="molecule type" value="Genomic_DNA"/>
</dbReference>
<dbReference type="Proteomes" id="UP000291097">
    <property type="component" value="Unassembled WGS sequence"/>
</dbReference>